<gene>
    <name evidence="1" type="ORF">AVDCRST_MAG59-3373</name>
</gene>
<name>A0A6J4V602_9BACT</name>
<organism evidence="1">
    <name type="scientific">uncultured Thermomicrobiales bacterium</name>
    <dbReference type="NCBI Taxonomy" id="1645740"/>
    <lineage>
        <taxon>Bacteria</taxon>
        <taxon>Pseudomonadati</taxon>
        <taxon>Thermomicrobiota</taxon>
        <taxon>Thermomicrobia</taxon>
        <taxon>Thermomicrobiales</taxon>
        <taxon>environmental samples</taxon>
    </lineage>
</organism>
<sequence>MPGRGTGGEGPLHRAGVDACLLGRLRFAPWHSRGDPSPFAPSAAGSKSTGSLQGLVSTPLLVRGCASSFGGREPHRRRQRPARDVPALPDYLSDLSRCPHLSWVVPASSGVTGLARG</sequence>
<protein>
    <submittedName>
        <fullName evidence="1">Uncharacterized protein</fullName>
    </submittedName>
</protein>
<proteinExistence type="predicted"/>
<dbReference type="AlphaFoldDB" id="A0A6J4V602"/>
<reference evidence="1" key="1">
    <citation type="submission" date="2020-02" db="EMBL/GenBank/DDBJ databases">
        <authorList>
            <person name="Meier V. D."/>
        </authorList>
    </citation>
    <scope>NUCLEOTIDE SEQUENCE</scope>
    <source>
        <strain evidence="1">AVDCRST_MAG59</strain>
    </source>
</reference>
<dbReference type="EMBL" id="CADCWF010000242">
    <property type="protein sequence ID" value="CAA9569594.1"/>
    <property type="molecule type" value="Genomic_DNA"/>
</dbReference>
<evidence type="ECO:0000313" key="1">
    <source>
        <dbReference type="EMBL" id="CAA9569594.1"/>
    </source>
</evidence>
<accession>A0A6J4V602</accession>